<dbReference type="Gene3D" id="3.40.50.1220">
    <property type="entry name" value="TPP-binding domain"/>
    <property type="match status" value="1"/>
</dbReference>
<dbReference type="Pfam" id="PF00069">
    <property type="entry name" value="Pkinase"/>
    <property type="match status" value="1"/>
</dbReference>
<comment type="caution">
    <text evidence="2">The sequence shown here is derived from an EMBL/GenBank/DDBJ whole genome shotgun (WGS) entry which is preliminary data.</text>
</comment>
<keyword evidence="3" id="KW-1185">Reference proteome</keyword>
<dbReference type="SUPFAM" id="SSF56112">
    <property type="entry name" value="Protein kinase-like (PK-like)"/>
    <property type="match status" value="1"/>
</dbReference>
<dbReference type="Proteomes" id="UP000664399">
    <property type="component" value="Unassembled WGS sequence"/>
</dbReference>
<evidence type="ECO:0000313" key="3">
    <source>
        <dbReference type="Proteomes" id="UP000664399"/>
    </source>
</evidence>
<dbReference type="InterPro" id="IPR008271">
    <property type="entry name" value="Ser/Thr_kinase_AS"/>
</dbReference>
<dbReference type="PROSITE" id="PS00108">
    <property type="entry name" value="PROTEIN_KINASE_ST"/>
    <property type="match status" value="1"/>
</dbReference>
<dbReference type="Pfam" id="PF13289">
    <property type="entry name" value="SIR2_2"/>
    <property type="match status" value="1"/>
</dbReference>
<evidence type="ECO:0000259" key="1">
    <source>
        <dbReference type="PROSITE" id="PS50011"/>
    </source>
</evidence>
<proteinExistence type="predicted"/>
<dbReference type="SUPFAM" id="SSF52467">
    <property type="entry name" value="DHS-like NAD/FAD-binding domain"/>
    <property type="match status" value="1"/>
</dbReference>
<name>A0ABS3LNG9_9PROT</name>
<dbReference type="SMART" id="SM00220">
    <property type="entry name" value="S_TKc"/>
    <property type="match status" value="1"/>
</dbReference>
<feature type="domain" description="Protein kinase" evidence="1">
    <location>
        <begin position="385"/>
        <end position="658"/>
    </location>
</feature>
<dbReference type="Gene3D" id="1.10.510.10">
    <property type="entry name" value="Transferase(Phosphotransferase) domain 1"/>
    <property type="match status" value="1"/>
</dbReference>
<dbReference type="EMBL" id="JAFVMG010000012">
    <property type="protein sequence ID" value="MBO1328932.1"/>
    <property type="molecule type" value="Genomic_DNA"/>
</dbReference>
<dbReference type="PANTHER" id="PTHR44167:SF18">
    <property type="entry name" value="PROTEIN KINASE DOMAIN-CONTAINING PROTEIN"/>
    <property type="match status" value="1"/>
</dbReference>
<protein>
    <submittedName>
        <fullName evidence="2">SIR2 family protein</fullName>
    </submittedName>
</protein>
<dbReference type="PROSITE" id="PS50011">
    <property type="entry name" value="PROTEIN_KINASE_DOM"/>
    <property type="match status" value="1"/>
</dbReference>
<evidence type="ECO:0000313" key="2">
    <source>
        <dbReference type="EMBL" id="MBO1328932.1"/>
    </source>
</evidence>
<dbReference type="InterPro" id="IPR011009">
    <property type="entry name" value="Kinase-like_dom_sf"/>
</dbReference>
<reference evidence="2 3" key="1">
    <citation type="submission" date="2021-03" db="EMBL/GenBank/DDBJ databases">
        <title>The complete genome sequence of Acetobacter suratthaniensis TBRC 1719.</title>
        <authorList>
            <person name="Charoenyingcharoen P."/>
            <person name="Yukphan P."/>
        </authorList>
    </citation>
    <scope>NUCLEOTIDE SEQUENCE [LARGE SCALE GENOMIC DNA]</scope>
    <source>
        <strain evidence="2 3">TBRC 1719</strain>
    </source>
</reference>
<dbReference type="InterPro" id="IPR029035">
    <property type="entry name" value="DHS-like_NAD/FAD-binding_dom"/>
</dbReference>
<dbReference type="RefSeq" id="WP_207854812.1">
    <property type="nucleotide sequence ID" value="NZ_JAFVMG010000012.1"/>
</dbReference>
<accession>A0ABS3LNG9</accession>
<organism evidence="2 3">
    <name type="scientific">Acetobacter suratthaniensis</name>
    <dbReference type="NCBI Taxonomy" id="1502841"/>
    <lineage>
        <taxon>Bacteria</taxon>
        <taxon>Pseudomonadati</taxon>
        <taxon>Pseudomonadota</taxon>
        <taxon>Alphaproteobacteria</taxon>
        <taxon>Acetobacterales</taxon>
        <taxon>Acetobacteraceae</taxon>
        <taxon>Acetobacter</taxon>
    </lineage>
</organism>
<gene>
    <name evidence="2" type="ORF">J2D75_10670</name>
</gene>
<dbReference type="PROSITE" id="PS51257">
    <property type="entry name" value="PROKAR_LIPOPROTEIN"/>
    <property type="match status" value="1"/>
</dbReference>
<dbReference type="PANTHER" id="PTHR44167">
    <property type="entry name" value="OVARIAN-SPECIFIC SERINE/THREONINE-PROTEIN KINASE LOK-RELATED"/>
    <property type="match status" value="1"/>
</dbReference>
<sequence>MSYEKEQENLELLKKEYSENTKRIIIFSGAGCSCEVGVPIWNILAQGLFEYLNKVTPSESLVGDFLDIFHDVEDALSRGDFWTFFSLVEKNWNTAYEDYLNEVFSHEKLSQIEVPVVYETLWRMKYINQIFTLNIDGLASRAYEKHNDTADFFEYNGFNVLDSKNYLDRNYPMVVNLHGKYDQRSTWVMNGDERENLFSKFHSGNYKAFIRYLFSNYTIIFLGINIIDDSISQFLVELKNDKLLRNHYWITDRKDGVAFRFTQDNSVRIINYTPDIINDEAVHTLSICSILDDIDKYKSSDVGVTLPKLEEKSGDDFPDNSYFLNHLMDFFQDCRSQLNARFEFLKNQYGRNSPRFKSFLKDYESALTLASLVTESHPFDFVNGYKIISRIHSSSSANVWFSSKDYDGIAIKTLTYQAANENVEYDSFMRGVESLYSLTKGGINVAPRYIFHTNVPLSLGMENINGASLLELSQSQREFMRQNGLILFKKICEAILKCHNSEASVLHRDIKPGNIIFENYWTWCDDKDFEQISLKLINFDMSWHKFSSGNTKSIKADEVGYYAPEQRNYKNSELPRTAKTDVFMLGMLLFFLLSEENPPEGGSSVEKWYEYVLSKTSASIRNTLISNRISRMIFHMTQRDMMKRPDLKEVLSNIQSILTVQGNNWSNVDQDFLVEQIFIVSGFEYDWNEKTMTGKIRTPRQIDFILRYIPRGQLIHLEFLRQRDDGQDRKNFGGRLSDLINEAKIDLTNYGWTVDNIGGGTFSKSLRAEIKIRDIKDEFEKFSSETKIIIEKFMSHLT</sequence>
<dbReference type="InterPro" id="IPR000719">
    <property type="entry name" value="Prot_kinase_dom"/>
</dbReference>